<dbReference type="Proteomes" id="UP000198398">
    <property type="component" value="Chromosome"/>
</dbReference>
<dbReference type="OrthoDB" id="5171895at2"/>
<dbReference type="KEGG" id="brv:CFK39_13555"/>
<dbReference type="AlphaFoldDB" id="A0A220UFH9"/>
<organism evidence="1 2">
    <name type="scientific">Brachybacterium avium</name>
    <dbReference type="NCBI Taxonomy" id="2017485"/>
    <lineage>
        <taxon>Bacteria</taxon>
        <taxon>Bacillati</taxon>
        <taxon>Actinomycetota</taxon>
        <taxon>Actinomycetes</taxon>
        <taxon>Micrococcales</taxon>
        <taxon>Dermabacteraceae</taxon>
        <taxon>Brachybacterium</taxon>
    </lineage>
</organism>
<dbReference type="RefSeq" id="WP_089065904.1">
    <property type="nucleotide sequence ID" value="NZ_CP022316.1"/>
</dbReference>
<dbReference type="EMBL" id="CP022316">
    <property type="protein sequence ID" value="ASK66666.1"/>
    <property type="molecule type" value="Genomic_DNA"/>
</dbReference>
<evidence type="ECO:0000313" key="1">
    <source>
        <dbReference type="EMBL" id="ASK66666.1"/>
    </source>
</evidence>
<proteinExistence type="predicted"/>
<accession>A0A220UFH9</accession>
<keyword evidence="2" id="KW-1185">Reference proteome</keyword>
<evidence type="ECO:0000313" key="2">
    <source>
        <dbReference type="Proteomes" id="UP000198398"/>
    </source>
</evidence>
<sequence>MAAGARRRGRGSRRSLARHLAVPLTLVLLFSAIAGGSYVALQRYGSPAHEGTCVATGLGTSHRYSTDRVANAALITAIAVDRQLPPRAASIALATAYQESQLQNIDYGDRDSLGLFQQRPSQGWGTEEQIQDPVYSANAFYDELVRIPGYTGADINDVAQQVQRSGHPEAYRDHETEGRLYASALTGQSGPNLVCTLAAVGATVSPEQVRSELLRQFPRAVDSGRLTSALTAASGTLPQPSADAGATALVIDPGGDAALGWAVANWAVARAADDGVVRVSYQGRVWDRAVHGEEARSWGAADDGATGHVVVLVSGR</sequence>
<evidence type="ECO:0008006" key="3">
    <source>
        <dbReference type="Google" id="ProtNLM"/>
    </source>
</evidence>
<name>A0A220UFH9_9MICO</name>
<protein>
    <recommendedName>
        <fullName evidence="3">Heavy metal transporter</fullName>
    </recommendedName>
</protein>
<gene>
    <name evidence="1" type="ORF">CFK39_13555</name>
</gene>
<reference evidence="2" key="1">
    <citation type="submission" date="2017-07" db="EMBL/GenBank/DDBJ databases">
        <title>Brachybacterium sp. VR2415.</title>
        <authorList>
            <person name="Tak E.J."/>
            <person name="Bae J.-W."/>
        </authorList>
    </citation>
    <scope>NUCLEOTIDE SEQUENCE [LARGE SCALE GENOMIC DNA]</scope>
    <source>
        <strain evidence="2">VR2415</strain>
    </source>
</reference>